<evidence type="ECO:0000256" key="2">
    <source>
        <dbReference type="ARBA" id="ARBA00022694"/>
    </source>
</evidence>
<dbReference type="Pfam" id="PF01951">
    <property type="entry name" value="Archease"/>
    <property type="match status" value="1"/>
</dbReference>
<dbReference type="InterPro" id="IPR023572">
    <property type="entry name" value="Archease_dom"/>
</dbReference>
<name>A0A9C9K061_UNCW3</name>
<evidence type="ECO:0000256" key="3">
    <source>
        <dbReference type="ARBA" id="ARBA00022723"/>
    </source>
</evidence>
<evidence type="ECO:0000256" key="1">
    <source>
        <dbReference type="ARBA" id="ARBA00007963"/>
    </source>
</evidence>
<organism evidence="6 7">
    <name type="scientific">candidate division WOR-3 bacterium</name>
    <dbReference type="NCBI Taxonomy" id="2052148"/>
    <lineage>
        <taxon>Bacteria</taxon>
        <taxon>Bacteria division WOR-3</taxon>
    </lineage>
</organism>
<evidence type="ECO:0000313" key="7">
    <source>
        <dbReference type="Proteomes" id="UP000885826"/>
    </source>
</evidence>
<dbReference type="AlphaFoldDB" id="A0A9C9K061"/>
<feature type="domain" description="Archease" evidence="5">
    <location>
        <begin position="6"/>
        <end position="138"/>
    </location>
</feature>
<evidence type="ECO:0000259" key="5">
    <source>
        <dbReference type="Pfam" id="PF01951"/>
    </source>
</evidence>
<sequence length="138" mass="16119">MARKKFEYLNHTADLGIRVFGSTVEELFINTAQAIFEIQISGKLAIKKEIEIVVEAENLEELLIDWCRELLYNFSVHRFIPMNYDISLQQLKLSARINGDLFDLKRHKIKTDIKNVTYHNLTVKKQKNGYEATIVFDV</sequence>
<keyword evidence="3" id="KW-0479">Metal-binding</keyword>
<dbReference type="InterPro" id="IPR036820">
    <property type="entry name" value="Archease_dom_sf"/>
</dbReference>
<dbReference type="InterPro" id="IPR002804">
    <property type="entry name" value="Archease"/>
</dbReference>
<dbReference type="GO" id="GO:0046872">
    <property type="term" value="F:metal ion binding"/>
    <property type="evidence" value="ECO:0007669"/>
    <property type="project" value="UniProtKB-KW"/>
</dbReference>
<proteinExistence type="inferred from homology"/>
<gene>
    <name evidence="6" type="ORF">ENI34_05640</name>
</gene>
<dbReference type="EMBL" id="DRIG01000061">
    <property type="protein sequence ID" value="HEC78610.1"/>
    <property type="molecule type" value="Genomic_DNA"/>
</dbReference>
<keyword evidence="2" id="KW-0819">tRNA processing</keyword>
<evidence type="ECO:0000256" key="4">
    <source>
        <dbReference type="ARBA" id="ARBA00022837"/>
    </source>
</evidence>
<protein>
    <submittedName>
        <fullName evidence="6">Archease</fullName>
    </submittedName>
</protein>
<keyword evidence="4" id="KW-0106">Calcium</keyword>
<evidence type="ECO:0000313" key="6">
    <source>
        <dbReference type="EMBL" id="HEC78610.1"/>
    </source>
</evidence>
<dbReference type="Proteomes" id="UP000885826">
    <property type="component" value="Unassembled WGS sequence"/>
</dbReference>
<reference evidence="6" key="1">
    <citation type="journal article" date="2020" name="mSystems">
        <title>Genome- and Community-Level Interaction Insights into Carbon Utilization and Element Cycling Functions of Hydrothermarchaeota in Hydrothermal Sediment.</title>
        <authorList>
            <person name="Zhou Z."/>
            <person name="Liu Y."/>
            <person name="Xu W."/>
            <person name="Pan J."/>
            <person name="Luo Z.H."/>
            <person name="Li M."/>
        </authorList>
    </citation>
    <scope>NUCLEOTIDE SEQUENCE</scope>
    <source>
        <strain evidence="6">HyVt-388</strain>
    </source>
</reference>
<dbReference type="Gene3D" id="3.55.10.10">
    <property type="entry name" value="Archease domain"/>
    <property type="match status" value="1"/>
</dbReference>
<comment type="caution">
    <text evidence="6">The sequence shown here is derived from an EMBL/GenBank/DDBJ whole genome shotgun (WGS) entry which is preliminary data.</text>
</comment>
<dbReference type="PANTHER" id="PTHR12682">
    <property type="entry name" value="ARCHEASE"/>
    <property type="match status" value="1"/>
</dbReference>
<dbReference type="PANTHER" id="PTHR12682:SF11">
    <property type="entry name" value="PROTEIN ARCHEASE"/>
    <property type="match status" value="1"/>
</dbReference>
<dbReference type="SUPFAM" id="SSF69819">
    <property type="entry name" value="MTH1598-like"/>
    <property type="match status" value="1"/>
</dbReference>
<dbReference type="GO" id="GO:0008033">
    <property type="term" value="P:tRNA processing"/>
    <property type="evidence" value="ECO:0007669"/>
    <property type="project" value="UniProtKB-KW"/>
</dbReference>
<comment type="similarity">
    <text evidence="1">Belongs to the archease family.</text>
</comment>
<accession>A0A9C9K061</accession>